<gene>
    <name evidence="8" type="ORF">DFQ01_107212</name>
</gene>
<evidence type="ECO:0000313" key="9">
    <source>
        <dbReference type="Proteomes" id="UP000246635"/>
    </source>
</evidence>
<dbReference type="Gene3D" id="1.20.1250.20">
    <property type="entry name" value="MFS general substrate transporter like domains"/>
    <property type="match status" value="1"/>
</dbReference>
<feature type="transmembrane region" description="Helical" evidence="6">
    <location>
        <begin position="118"/>
        <end position="137"/>
    </location>
</feature>
<dbReference type="GO" id="GO:0022857">
    <property type="term" value="F:transmembrane transporter activity"/>
    <property type="evidence" value="ECO:0007669"/>
    <property type="project" value="InterPro"/>
</dbReference>
<accession>A0A2V2YYA7</accession>
<evidence type="ECO:0000256" key="5">
    <source>
        <dbReference type="ARBA" id="ARBA00023136"/>
    </source>
</evidence>
<feature type="transmembrane region" description="Helical" evidence="6">
    <location>
        <begin position="317"/>
        <end position="335"/>
    </location>
</feature>
<dbReference type="CDD" id="cd17489">
    <property type="entry name" value="MFS_YfcJ_like"/>
    <property type="match status" value="1"/>
</dbReference>
<evidence type="ECO:0000256" key="1">
    <source>
        <dbReference type="ARBA" id="ARBA00004651"/>
    </source>
</evidence>
<feature type="transmembrane region" description="Helical" evidence="6">
    <location>
        <begin position="85"/>
        <end position="112"/>
    </location>
</feature>
<dbReference type="PANTHER" id="PTHR23531:SF2">
    <property type="entry name" value="PERMEASE"/>
    <property type="match status" value="1"/>
</dbReference>
<protein>
    <submittedName>
        <fullName evidence="8">Putative MFS family arabinose efflux permease</fullName>
    </submittedName>
</protein>
<feature type="transmembrane region" description="Helical" evidence="6">
    <location>
        <begin position="229"/>
        <end position="250"/>
    </location>
</feature>
<dbReference type="InterPro" id="IPR036259">
    <property type="entry name" value="MFS_trans_sf"/>
</dbReference>
<evidence type="ECO:0000259" key="7">
    <source>
        <dbReference type="PROSITE" id="PS50850"/>
    </source>
</evidence>
<feature type="transmembrane region" description="Helical" evidence="6">
    <location>
        <begin position="293"/>
        <end position="311"/>
    </location>
</feature>
<dbReference type="EMBL" id="QGTQ01000007">
    <property type="protein sequence ID" value="PWW03313.1"/>
    <property type="molecule type" value="Genomic_DNA"/>
</dbReference>
<keyword evidence="5 6" id="KW-0472">Membrane</keyword>
<dbReference type="Pfam" id="PF07690">
    <property type="entry name" value="MFS_1"/>
    <property type="match status" value="1"/>
</dbReference>
<keyword evidence="4 6" id="KW-1133">Transmembrane helix</keyword>
<feature type="transmembrane region" description="Helical" evidence="6">
    <location>
        <begin position="144"/>
        <end position="166"/>
    </location>
</feature>
<evidence type="ECO:0000256" key="6">
    <source>
        <dbReference type="SAM" id="Phobius"/>
    </source>
</evidence>
<dbReference type="GO" id="GO:0005886">
    <property type="term" value="C:plasma membrane"/>
    <property type="evidence" value="ECO:0007669"/>
    <property type="project" value="UniProtKB-SubCell"/>
</dbReference>
<feature type="transmembrane region" description="Helical" evidence="6">
    <location>
        <begin position="172"/>
        <end position="192"/>
    </location>
</feature>
<dbReference type="OrthoDB" id="9814001at2"/>
<feature type="transmembrane region" description="Helical" evidence="6">
    <location>
        <begin position="355"/>
        <end position="376"/>
    </location>
</feature>
<evidence type="ECO:0000256" key="2">
    <source>
        <dbReference type="ARBA" id="ARBA00022448"/>
    </source>
</evidence>
<comment type="caution">
    <text evidence="8">The sequence shown here is derived from an EMBL/GenBank/DDBJ whole genome shotgun (WGS) entry which is preliminary data.</text>
</comment>
<sequence>MEIGERIVVVKEKIWSRDFIVVCLSSFFMFLTFYILATAFPLYVRDSMHGDQQQMGLAITIYVVGGVLGRPFSGMWVDRFGKKKMAVIGMIIFLLACISYFGAKGMALFLIVRLLHGISYAVASTATSTAATVIIPTSRQGEGIGYYSMFMSIAMAIGPALGLLLWKDHNVNVLLTGVCVIAAASLLFTLGIRLPGQKKERDEAAVVVPQPEPVVEQKRGWSKFIEPKAVPISLVGFILSFAYSSLSGFFASFAEEIHQTQITALFFVVFAVMIVVSRPIVGKVFDNYKEHYLYYPGIVLFIVGMLVLSAAHSGFMVLFAGMVLGVGYGALLPCFQTLAIKLSPAHRRGSATGTFFLLFDLGYGFGSYFMGMIASFTDYRVMYEGAGVVALLSAVSYYILHHRRQAKRSALPRQAGVA</sequence>
<dbReference type="InterPro" id="IPR011701">
    <property type="entry name" value="MFS"/>
</dbReference>
<feature type="transmembrane region" description="Helical" evidence="6">
    <location>
        <begin position="262"/>
        <end position="281"/>
    </location>
</feature>
<feature type="domain" description="Major facilitator superfamily (MFS) profile" evidence="7">
    <location>
        <begin position="18"/>
        <end position="405"/>
    </location>
</feature>
<dbReference type="SUPFAM" id="SSF103473">
    <property type="entry name" value="MFS general substrate transporter"/>
    <property type="match status" value="1"/>
</dbReference>
<keyword evidence="9" id="KW-1185">Reference proteome</keyword>
<evidence type="ECO:0000256" key="4">
    <source>
        <dbReference type="ARBA" id="ARBA00022989"/>
    </source>
</evidence>
<feature type="transmembrane region" description="Helical" evidence="6">
    <location>
        <begin position="55"/>
        <end position="73"/>
    </location>
</feature>
<dbReference type="AlphaFoldDB" id="A0A2V2YYA7"/>
<dbReference type="InterPro" id="IPR052714">
    <property type="entry name" value="MFS_Exporter"/>
</dbReference>
<dbReference type="InterPro" id="IPR020846">
    <property type="entry name" value="MFS_dom"/>
</dbReference>
<keyword evidence="2" id="KW-0813">Transport</keyword>
<comment type="subcellular location">
    <subcellularLocation>
        <location evidence="1">Cell membrane</location>
        <topology evidence="1">Multi-pass membrane protein</topology>
    </subcellularLocation>
</comment>
<name>A0A2V2YYA7_9BACL</name>
<organism evidence="8 9">
    <name type="scientific">Paenibacillus cellulosilyticus</name>
    <dbReference type="NCBI Taxonomy" id="375489"/>
    <lineage>
        <taxon>Bacteria</taxon>
        <taxon>Bacillati</taxon>
        <taxon>Bacillota</taxon>
        <taxon>Bacilli</taxon>
        <taxon>Bacillales</taxon>
        <taxon>Paenibacillaceae</taxon>
        <taxon>Paenibacillus</taxon>
    </lineage>
</organism>
<dbReference type="PANTHER" id="PTHR23531">
    <property type="entry name" value="QUINOLENE RESISTANCE PROTEIN NORA"/>
    <property type="match status" value="1"/>
</dbReference>
<feature type="transmembrane region" description="Helical" evidence="6">
    <location>
        <begin position="20"/>
        <end position="43"/>
    </location>
</feature>
<proteinExistence type="predicted"/>
<dbReference type="Proteomes" id="UP000246635">
    <property type="component" value="Unassembled WGS sequence"/>
</dbReference>
<keyword evidence="3 6" id="KW-0812">Transmembrane</keyword>
<feature type="transmembrane region" description="Helical" evidence="6">
    <location>
        <begin position="382"/>
        <end position="400"/>
    </location>
</feature>
<evidence type="ECO:0000313" key="8">
    <source>
        <dbReference type="EMBL" id="PWW03313.1"/>
    </source>
</evidence>
<dbReference type="PROSITE" id="PS50850">
    <property type="entry name" value="MFS"/>
    <property type="match status" value="1"/>
</dbReference>
<evidence type="ECO:0000256" key="3">
    <source>
        <dbReference type="ARBA" id="ARBA00022692"/>
    </source>
</evidence>
<reference evidence="8 9" key="1">
    <citation type="submission" date="2018-05" db="EMBL/GenBank/DDBJ databases">
        <title>Genomic Encyclopedia of Type Strains, Phase III (KMG-III): the genomes of soil and plant-associated and newly described type strains.</title>
        <authorList>
            <person name="Whitman W."/>
        </authorList>
    </citation>
    <scope>NUCLEOTIDE SEQUENCE [LARGE SCALE GENOMIC DNA]</scope>
    <source>
        <strain evidence="8 9">CECT 5696</strain>
    </source>
</reference>